<feature type="transmembrane region" description="Helical" evidence="5">
    <location>
        <begin position="67"/>
        <end position="90"/>
    </location>
</feature>
<feature type="transmembrane region" description="Helical" evidence="5">
    <location>
        <begin position="28"/>
        <end position="61"/>
    </location>
</feature>
<dbReference type="PANTHER" id="PTHR33514">
    <property type="entry name" value="PROTEIN ABCI12, CHLOROPLASTIC"/>
    <property type="match status" value="1"/>
</dbReference>
<evidence type="ECO:0000256" key="1">
    <source>
        <dbReference type="ARBA" id="ARBA00004141"/>
    </source>
</evidence>
<sequence>MSAGVSLLRRTAIEASTFVQRLDGRVKFLFFVWATLLAYIFYDPVLNLIIIGFTLALAAHAKVLKPIAITLAVIIVPWILFAVPILSLPLGFPWNKTVIGYIEVFGKRYPVYLEGLGWGFTWPLRIAVAISTALLFFLTTNQARLVATLVNMRLPFKATYVVVAALQFIPLLAREAEVIMQAQRARGLRTEVSILQRIKNYLAVVIPLTLTSLNKVQIRAIALESRGFSAPVKKTLVYEARFTAMDYAFLAGMAVATAFLAWVYVTYGYSPVSHLPWVWAG</sequence>
<keyword evidence="4 5" id="KW-0472">Membrane</keyword>
<evidence type="ECO:0000313" key="6">
    <source>
        <dbReference type="EMBL" id="HEB48513.1"/>
    </source>
</evidence>
<keyword evidence="2 5" id="KW-0812">Transmembrane</keyword>
<keyword evidence="3 5" id="KW-1133">Transmembrane helix</keyword>
<gene>
    <name evidence="6" type="ORF">ENP77_01800</name>
</gene>
<evidence type="ECO:0000256" key="4">
    <source>
        <dbReference type="ARBA" id="ARBA00023136"/>
    </source>
</evidence>
<dbReference type="CDD" id="cd16914">
    <property type="entry name" value="EcfT"/>
    <property type="match status" value="1"/>
</dbReference>
<reference evidence="6" key="1">
    <citation type="journal article" date="2020" name="mSystems">
        <title>Genome- and Community-Level Interaction Insights into Carbon Utilization and Element Cycling Functions of Hydrothermarchaeota in Hydrothermal Sediment.</title>
        <authorList>
            <person name="Zhou Z."/>
            <person name="Liu Y."/>
            <person name="Xu W."/>
            <person name="Pan J."/>
            <person name="Luo Z.H."/>
            <person name="Li M."/>
        </authorList>
    </citation>
    <scope>NUCLEOTIDE SEQUENCE [LARGE SCALE GENOMIC DNA]</scope>
    <source>
        <strain evidence="6">SpSt-25</strain>
    </source>
</reference>
<evidence type="ECO:0000256" key="2">
    <source>
        <dbReference type="ARBA" id="ARBA00022692"/>
    </source>
</evidence>
<accession>A0A7C1NXX8</accession>
<comment type="caution">
    <text evidence="6">The sequence shown here is derived from an EMBL/GenBank/DDBJ whole genome shotgun (WGS) entry which is preliminary data.</text>
</comment>
<dbReference type="GO" id="GO:0005886">
    <property type="term" value="C:plasma membrane"/>
    <property type="evidence" value="ECO:0007669"/>
    <property type="project" value="UniProtKB-ARBA"/>
</dbReference>
<comment type="subcellular location">
    <subcellularLocation>
        <location evidence="1">Membrane</location>
        <topology evidence="1">Multi-pass membrane protein</topology>
    </subcellularLocation>
</comment>
<proteinExistence type="predicted"/>
<dbReference type="PANTHER" id="PTHR33514:SF13">
    <property type="entry name" value="PROTEIN ABCI12, CHLOROPLASTIC"/>
    <property type="match status" value="1"/>
</dbReference>
<feature type="transmembrane region" description="Helical" evidence="5">
    <location>
        <begin position="247"/>
        <end position="267"/>
    </location>
</feature>
<dbReference type="EMBL" id="DSKP01000064">
    <property type="protein sequence ID" value="HEB48513.1"/>
    <property type="molecule type" value="Genomic_DNA"/>
</dbReference>
<feature type="transmembrane region" description="Helical" evidence="5">
    <location>
        <begin position="111"/>
        <end position="138"/>
    </location>
</feature>
<protein>
    <submittedName>
        <fullName evidence="6">Energy-coupling factor transporter transmembrane protein EcfT</fullName>
    </submittedName>
</protein>
<dbReference type="InterPro" id="IPR003339">
    <property type="entry name" value="ABC/ECF_trnsptr_transmembrane"/>
</dbReference>
<organism evidence="6">
    <name type="scientific">Thermofilum pendens</name>
    <dbReference type="NCBI Taxonomy" id="2269"/>
    <lineage>
        <taxon>Archaea</taxon>
        <taxon>Thermoproteota</taxon>
        <taxon>Thermoprotei</taxon>
        <taxon>Thermofilales</taxon>
        <taxon>Thermofilaceae</taxon>
        <taxon>Thermofilum</taxon>
    </lineage>
</organism>
<name>A0A7C1NXX8_THEPE</name>
<evidence type="ECO:0000256" key="3">
    <source>
        <dbReference type="ARBA" id="ARBA00022989"/>
    </source>
</evidence>
<dbReference type="Pfam" id="PF02361">
    <property type="entry name" value="CbiQ"/>
    <property type="match status" value="1"/>
</dbReference>
<evidence type="ECO:0000256" key="5">
    <source>
        <dbReference type="SAM" id="Phobius"/>
    </source>
</evidence>
<dbReference type="AlphaFoldDB" id="A0A7C1NXX8"/>